<dbReference type="OrthoDB" id="2603at2759"/>
<dbReference type="STRING" id="42251.A0A2T6ZBX3"/>
<evidence type="ECO:0008006" key="3">
    <source>
        <dbReference type="Google" id="ProtNLM"/>
    </source>
</evidence>
<feature type="non-terminal residue" evidence="1">
    <location>
        <position position="1"/>
    </location>
</feature>
<keyword evidence="2" id="KW-1185">Reference proteome</keyword>
<evidence type="ECO:0000313" key="1">
    <source>
        <dbReference type="EMBL" id="PUU72914.1"/>
    </source>
</evidence>
<gene>
    <name evidence="1" type="ORF">B9Z19DRAFT_1166150</name>
</gene>
<dbReference type="Proteomes" id="UP000244722">
    <property type="component" value="Unassembled WGS sequence"/>
</dbReference>
<dbReference type="EMBL" id="NESQ01000444">
    <property type="protein sequence ID" value="PUU72914.1"/>
    <property type="molecule type" value="Genomic_DNA"/>
</dbReference>
<accession>A0A2T6ZBX3</accession>
<protein>
    <recommendedName>
        <fullName evidence="3">Dolichyl-phosphate beta-D-mannosyltransferase</fullName>
    </recommendedName>
</protein>
<organism evidence="1 2">
    <name type="scientific">Tuber borchii</name>
    <name type="common">White truffle</name>
    <dbReference type="NCBI Taxonomy" id="42251"/>
    <lineage>
        <taxon>Eukaryota</taxon>
        <taxon>Fungi</taxon>
        <taxon>Dikarya</taxon>
        <taxon>Ascomycota</taxon>
        <taxon>Pezizomycotina</taxon>
        <taxon>Pezizomycetes</taxon>
        <taxon>Pezizales</taxon>
        <taxon>Tuberaceae</taxon>
        <taxon>Tuber</taxon>
    </lineage>
</organism>
<sequence length="71" mass="8375">LFLLFSRKIFETLALSQQKKSGKDKNTFVLPTYNERKNFPIIVWLLVKTFTKHKLGWELIIVELYPSGSYP</sequence>
<name>A0A2T6ZBX3_TUBBO</name>
<reference evidence="1 2" key="1">
    <citation type="submission" date="2017-04" db="EMBL/GenBank/DDBJ databases">
        <title>Draft genome sequence of Tuber borchii Vittad., a whitish edible truffle.</title>
        <authorList>
            <consortium name="DOE Joint Genome Institute"/>
            <person name="Murat C."/>
            <person name="Kuo A."/>
            <person name="Barry K.W."/>
            <person name="Clum A."/>
            <person name="Dockter R.B."/>
            <person name="Fauchery L."/>
            <person name="Iotti M."/>
            <person name="Kohler A."/>
            <person name="Labutti K."/>
            <person name="Lindquist E.A."/>
            <person name="Lipzen A."/>
            <person name="Ohm R.A."/>
            <person name="Wang M."/>
            <person name="Grigoriev I.V."/>
            <person name="Zambonelli A."/>
            <person name="Martin F.M."/>
        </authorList>
    </citation>
    <scope>NUCLEOTIDE SEQUENCE [LARGE SCALE GENOMIC DNA]</scope>
    <source>
        <strain evidence="1 2">Tbo3840</strain>
    </source>
</reference>
<evidence type="ECO:0000313" key="2">
    <source>
        <dbReference type="Proteomes" id="UP000244722"/>
    </source>
</evidence>
<comment type="caution">
    <text evidence="1">The sequence shown here is derived from an EMBL/GenBank/DDBJ whole genome shotgun (WGS) entry which is preliminary data.</text>
</comment>
<dbReference type="AlphaFoldDB" id="A0A2T6ZBX3"/>
<proteinExistence type="predicted"/>